<keyword evidence="1" id="KW-1133">Transmembrane helix</keyword>
<organism evidence="2 3">
    <name type="scientific">Vibrio nigripulchritudo SOn1</name>
    <dbReference type="NCBI Taxonomy" id="1238450"/>
    <lineage>
        <taxon>Bacteria</taxon>
        <taxon>Pseudomonadati</taxon>
        <taxon>Pseudomonadota</taxon>
        <taxon>Gammaproteobacteria</taxon>
        <taxon>Vibrionales</taxon>
        <taxon>Vibrionaceae</taxon>
        <taxon>Vibrio</taxon>
    </lineage>
</organism>
<dbReference type="AlphaFoldDB" id="A0AAV2VLM4"/>
<accession>A0AAV2VLM4</accession>
<evidence type="ECO:0000256" key="1">
    <source>
        <dbReference type="SAM" id="Phobius"/>
    </source>
</evidence>
<evidence type="ECO:0000313" key="3">
    <source>
        <dbReference type="Proteomes" id="UP000018211"/>
    </source>
</evidence>
<gene>
    <name evidence="2" type="ORF">VIBNISOn1_1530007</name>
</gene>
<dbReference type="RefSeq" id="WP_022610991.1">
    <property type="nucleotide sequence ID" value="NZ_LK391965.1"/>
</dbReference>
<name>A0AAV2VLM4_9VIBR</name>
<proteinExistence type="predicted"/>
<evidence type="ECO:0000313" key="2">
    <source>
        <dbReference type="EMBL" id="CCO45553.1"/>
    </source>
</evidence>
<dbReference type="Proteomes" id="UP000018211">
    <property type="component" value="Unassembled WGS sequence"/>
</dbReference>
<keyword evidence="1" id="KW-0472">Membrane</keyword>
<sequence length="181" mass="21290">MAWLKSNKELLGLFVAIGGFLFGLYQYYSAQVWKGTEFAAKQVELLSSDPKISIASRALEWNNRKFRVPEKMDVEIKEEFFQHDPEKLASALIPHSEKKEFENTDIFYLDVYDHYFNYLERVNHYLSQGMFSIDDIEPICYRATLLTEANNLEYSKIKAYLDFYNFTDVIELIERCQEASS</sequence>
<comment type="caution">
    <text evidence="2">The sequence shown here is derived from an EMBL/GenBank/DDBJ whole genome shotgun (WGS) entry which is preliminary data.</text>
</comment>
<dbReference type="EMBL" id="CAOF01000061">
    <property type="protein sequence ID" value="CCO45553.1"/>
    <property type="molecule type" value="Genomic_DNA"/>
</dbReference>
<keyword evidence="1" id="KW-0812">Transmembrane</keyword>
<reference evidence="2 3" key="1">
    <citation type="journal article" date="2013" name="ISME J.">
        <title>Comparative genomics of pathogenic lineages of Vibrio nigripulchritudo identifies virulence-associated traits.</title>
        <authorList>
            <person name="Goudenege D."/>
            <person name="Labreuche Y."/>
            <person name="Krin E."/>
            <person name="Ansquer D."/>
            <person name="Mangenot S."/>
            <person name="Calteau A."/>
            <person name="Medigue C."/>
            <person name="Mazel D."/>
            <person name="Polz M.F."/>
            <person name="Le Roux F."/>
        </authorList>
    </citation>
    <scope>NUCLEOTIDE SEQUENCE [LARGE SCALE GENOMIC DNA]</scope>
    <source>
        <strain evidence="2 3">SOn1</strain>
    </source>
</reference>
<protein>
    <submittedName>
        <fullName evidence="2">Uncharacterized protein</fullName>
    </submittedName>
</protein>
<feature type="transmembrane region" description="Helical" evidence="1">
    <location>
        <begin position="10"/>
        <end position="28"/>
    </location>
</feature>